<gene>
    <name evidence="1" type="ORF">COU96_01795</name>
</gene>
<proteinExistence type="predicted"/>
<protein>
    <submittedName>
        <fullName evidence="1">Uncharacterized protein</fullName>
    </submittedName>
</protein>
<sequence length="72" mass="8150">MSPTPETFGVIAGHRVRVKPEFLPRRHNPREVFMVIEAPAPSHRGILVLEGQLSSYRLKINTDTDALTEKIE</sequence>
<dbReference type="EMBL" id="PFEL01000065">
    <property type="protein sequence ID" value="PJE69071.1"/>
    <property type="molecule type" value="Genomic_DNA"/>
</dbReference>
<name>A0A2M8L5F8_9BACT</name>
<evidence type="ECO:0000313" key="2">
    <source>
        <dbReference type="Proteomes" id="UP000229500"/>
    </source>
</evidence>
<dbReference type="Proteomes" id="UP000229500">
    <property type="component" value="Unassembled WGS sequence"/>
</dbReference>
<reference evidence="2" key="1">
    <citation type="submission" date="2017-09" db="EMBL/GenBank/DDBJ databases">
        <title>Depth-based differentiation of microbial function through sediment-hosted aquifers and enrichment of novel symbionts in the deep terrestrial subsurface.</title>
        <authorList>
            <person name="Probst A.J."/>
            <person name="Ladd B."/>
            <person name="Jarett J.K."/>
            <person name="Geller-Mcgrath D.E."/>
            <person name="Sieber C.M.K."/>
            <person name="Emerson J.B."/>
            <person name="Anantharaman K."/>
            <person name="Thomas B.C."/>
            <person name="Malmstrom R."/>
            <person name="Stieglmeier M."/>
            <person name="Klingl A."/>
            <person name="Woyke T."/>
            <person name="Ryan C.M."/>
            <person name="Banfield J.F."/>
        </authorList>
    </citation>
    <scope>NUCLEOTIDE SEQUENCE [LARGE SCALE GENOMIC DNA]</scope>
</reference>
<organism evidence="1 2">
    <name type="scientific">Candidatus Shapirobacteria bacterium CG10_big_fil_rev_8_21_14_0_10_38_14</name>
    <dbReference type="NCBI Taxonomy" id="1974483"/>
    <lineage>
        <taxon>Bacteria</taxon>
        <taxon>Candidatus Shapironibacteriota</taxon>
    </lineage>
</organism>
<accession>A0A2M8L5F8</accession>
<evidence type="ECO:0000313" key="1">
    <source>
        <dbReference type="EMBL" id="PJE69071.1"/>
    </source>
</evidence>
<dbReference type="AlphaFoldDB" id="A0A2M8L5F8"/>
<comment type="caution">
    <text evidence="1">The sequence shown here is derived from an EMBL/GenBank/DDBJ whole genome shotgun (WGS) entry which is preliminary data.</text>
</comment>